<dbReference type="PANTHER" id="PTHR42722:SF1">
    <property type="entry name" value="VALINE DEHYDROGENASE"/>
    <property type="match status" value="1"/>
</dbReference>
<dbReference type="Gene3D" id="3.40.50.10860">
    <property type="entry name" value="Leucine Dehydrogenase, chain A, domain 1"/>
    <property type="match status" value="1"/>
</dbReference>
<dbReference type="GO" id="GO:0000166">
    <property type="term" value="F:nucleotide binding"/>
    <property type="evidence" value="ECO:0007669"/>
    <property type="project" value="UniProtKB-KW"/>
</dbReference>
<evidence type="ECO:0000313" key="10">
    <source>
        <dbReference type="Proteomes" id="UP000241203"/>
    </source>
</evidence>
<reference evidence="9 10" key="1">
    <citation type="submission" date="2018-03" db="EMBL/GenBank/DDBJ databases">
        <title>Genomic Encyclopedia of Archaeal and Bacterial Type Strains, Phase II (KMG-II): from individual species to whole genera.</title>
        <authorList>
            <person name="Goeker M."/>
        </authorList>
    </citation>
    <scope>NUCLEOTIDE SEQUENCE [LARGE SCALE GENOMIC DNA]</scope>
    <source>
        <strain evidence="9 10">DSM 21548</strain>
    </source>
</reference>
<feature type="binding site" evidence="5">
    <location>
        <begin position="208"/>
        <end position="213"/>
    </location>
    <ligand>
        <name>NAD(+)</name>
        <dbReference type="ChEBI" id="CHEBI:57540"/>
    </ligand>
</feature>
<dbReference type="Pfam" id="PF02812">
    <property type="entry name" value="ELFV_dehydrog_N"/>
    <property type="match status" value="1"/>
</dbReference>
<evidence type="ECO:0000256" key="4">
    <source>
        <dbReference type="PIRSR" id="PIRSR000188-1"/>
    </source>
</evidence>
<evidence type="ECO:0000256" key="5">
    <source>
        <dbReference type="PIRSR" id="PIRSR000188-2"/>
    </source>
</evidence>
<dbReference type="Gene3D" id="3.40.50.720">
    <property type="entry name" value="NAD(P)-binding Rossmann-like Domain"/>
    <property type="match status" value="1"/>
</dbReference>
<dbReference type="Pfam" id="PF00208">
    <property type="entry name" value="ELFV_dehydrog"/>
    <property type="match status" value="1"/>
</dbReference>
<feature type="domain" description="Glutamate/phenylalanine/leucine/valine/L-tryptophan dehydrogenase C-terminal" evidence="8">
    <location>
        <begin position="172"/>
        <end position="373"/>
    </location>
</feature>
<dbReference type="InterPro" id="IPR006096">
    <property type="entry name" value="Glu/Leu/Phe/Val/Trp_DH_C"/>
</dbReference>
<dbReference type="AlphaFoldDB" id="A0A2P8GWZ5"/>
<dbReference type="GO" id="GO:0006520">
    <property type="term" value="P:amino acid metabolic process"/>
    <property type="evidence" value="ECO:0007669"/>
    <property type="project" value="InterPro"/>
</dbReference>
<evidence type="ECO:0000256" key="7">
    <source>
        <dbReference type="SAM" id="MobiDB-lite"/>
    </source>
</evidence>
<dbReference type="RefSeq" id="WP_243696611.1">
    <property type="nucleotide sequence ID" value="NZ_PYAU01000001.1"/>
</dbReference>
<dbReference type="SUPFAM" id="SSF53223">
    <property type="entry name" value="Aminoacid dehydrogenase-like, N-terminal domain"/>
    <property type="match status" value="1"/>
</dbReference>
<feature type="region of interest" description="Disordered" evidence="7">
    <location>
        <begin position="1"/>
        <end position="29"/>
    </location>
</feature>
<dbReference type="InterPro" id="IPR036291">
    <property type="entry name" value="NAD(P)-bd_dom_sf"/>
</dbReference>
<keyword evidence="3 5" id="KW-0520">NAD</keyword>
<dbReference type="PANTHER" id="PTHR42722">
    <property type="entry name" value="LEUCINE DEHYDROGENASE"/>
    <property type="match status" value="1"/>
</dbReference>
<proteinExistence type="inferred from homology"/>
<keyword evidence="2 6" id="KW-0560">Oxidoreductase</keyword>
<accession>A0A2P8GWZ5</accession>
<evidence type="ECO:0000256" key="1">
    <source>
        <dbReference type="ARBA" id="ARBA00006382"/>
    </source>
</evidence>
<dbReference type="InterPro" id="IPR046346">
    <property type="entry name" value="Aminoacid_DH-like_N_sf"/>
</dbReference>
<name>A0A2P8GWZ5_9MICO</name>
<feature type="active site" description="Proton donor/acceptor" evidence="4">
    <location>
        <position position="104"/>
    </location>
</feature>
<keyword evidence="5" id="KW-0547">Nucleotide-binding</keyword>
<evidence type="ECO:0000256" key="2">
    <source>
        <dbReference type="ARBA" id="ARBA00023002"/>
    </source>
</evidence>
<gene>
    <name evidence="9" type="ORF">CLV49_2121</name>
</gene>
<evidence type="ECO:0000259" key="8">
    <source>
        <dbReference type="SMART" id="SM00839"/>
    </source>
</evidence>
<dbReference type="InterPro" id="IPR016211">
    <property type="entry name" value="Glu/Phe/Leu/Val/Trp_DH_bac/arc"/>
</dbReference>
<dbReference type="PIRSF" id="PIRSF000188">
    <property type="entry name" value="Phe_leu_dh"/>
    <property type="match status" value="1"/>
</dbReference>
<dbReference type="SMART" id="SM00839">
    <property type="entry name" value="ELFV_dehydrog"/>
    <property type="match status" value="1"/>
</dbReference>
<dbReference type="EMBL" id="PYAU01000001">
    <property type="protein sequence ID" value="PSL38496.1"/>
    <property type="molecule type" value="Genomic_DNA"/>
</dbReference>
<protein>
    <submittedName>
        <fullName evidence="9">Leucine dehydrogenase</fullName>
    </submittedName>
</protein>
<dbReference type="Proteomes" id="UP000241203">
    <property type="component" value="Unassembled WGS sequence"/>
</dbReference>
<dbReference type="CDD" id="cd01075">
    <property type="entry name" value="NAD_bind_Leu_Phe_Val_DH"/>
    <property type="match status" value="1"/>
</dbReference>
<dbReference type="InterPro" id="IPR006097">
    <property type="entry name" value="Glu/Leu/Phe/Val/Trp_DH_dimer"/>
</dbReference>
<evidence type="ECO:0000256" key="3">
    <source>
        <dbReference type="ARBA" id="ARBA00023027"/>
    </source>
</evidence>
<dbReference type="GO" id="GO:0016639">
    <property type="term" value="F:oxidoreductase activity, acting on the CH-NH2 group of donors, NAD or NADP as acceptor"/>
    <property type="evidence" value="ECO:0007669"/>
    <property type="project" value="InterPro"/>
</dbReference>
<dbReference type="InterPro" id="IPR006095">
    <property type="entry name" value="Glu/Leu/Phe/Val/Trp_DH"/>
</dbReference>
<evidence type="ECO:0000313" key="9">
    <source>
        <dbReference type="EMBL" id="PSL38496.1"/>
    </source>
</evidence>
<evidence type="ECO:0000256" key="6">
    <source>
        <dbReference type="RuleBase" id="RU004417"/>
    </source>
</evidence>
<dbReference type="SUPFAM" id="SSF51735">
    <property type="entry name" value="NAD(P)-binding Rossmann-fold domains"/>
    <property type="match status" value="1"/>
</dbReference>
<dbReference type="PRINTS" id="PR00082">
    <property type="entry name" value="GLFDHDRGNASE"/>
</dbReference>
<comment type="similarity">
    <text evidence="1 6">Belongs to the Glu/Leu/Phe/Val dehydrogenases family.</text>
</comment>
<comment type="caution">
    <text evidence="9">The sequence shown here is derived from an EMBL/GenBank/DDBJ whole genome shotgun (WGS) entry which is preliminary data.</text>
</comment>
<sequence>MTTAARTMESTDRRPAPSAATDRQDDAGLRGSALEHERVVIATGERSRLTIVVAVHSTRLGPALGGARLWSYPTWNDALADALRLSEGMTSKNACAGLEHGGGKAVIHLPLGVTLDAETRRDAFLDLGDIVESFGGRYVTAEDVGTSSADMAVVAERTAHVTGLPPEQGGVGEPSEATADGVVSSIRATADVVFGTSDLRGRRATISGLGHVGSLVARTLHAEGVDLTVTDVNPARRALAEELGAMWVSPGSEHLVETDVFVPCGVGGALTETVVAELACRAVVGAANNQLENRSVADLLAARGILWAPDFIVNAGGVIYLASAADVAGRAALDQRVTAIGETVRAVFDTAGRDGVTTLAAAERLAAERLSGGSEA</sequence>
<organism evidence="9 10">
    <name type="scientific">Labedella gwakjiensis</name>
    <dbReference type="NCBI Taxonomy" id="390269"/>
    <lineage>
        <taxon>Bacteria</taxon>
        <taxon>Bacillati</taxon>
        <taxon>Actinomycetota</taxon>
        <taxon>Actinomycetes</taxon>
        <taxon>Micrococcales</taxon>
        <taxon>Microbacteriaceae</taxon>
        <taxon>Labedella</taxon>
    </lineage>
</organism>